<dbReference type="AlphaFoldDB" id="A0A3B1IQG7"/>
<evidence type="ECO:0000313" key="2">
    <source>
        <dbReference type="Ensembl" id="ENSAMXP00000031459.1"/>
    </source>
</evidence>
<reference evidence="3" key="1">
    <citation type="submission" date="2013-03" db="EMBL/GenBank/DDBJ databases">
        <authorList>
            <person name="Jeffery W."/>
            <person name="Warren W."/>
            <person name="Wilson R.K."/>
        </authorList>
    </citation>
    <scope>NUCLEOTIDE SEQUENCE</scope>
    <source>
        <strain evidence="3">female</strain>
    </source>
</reference>
<reference evidence="3" key="2">
    <citation type="journal article" date="2014" name="Nat. Commun.">
        <title>The cavefish genome reveals candidate genes for eye loss.</title>
        <authorList>
            <person name="McGaugh S.E."/>
            <person name="Gross J.B."/>
            <person name="Aken B."/>
            <person name="Blin M."/>
            <person name="Borowsky R."/>
            <person name="Chalopin D."/>
            <person name="Hinaux H."/>
            <person name="Jeffery W.R."/>
            <person name="Keene A."/>
            <person name="Ma L."/>
            <person name="Minx P."/>
            <person name="Murphy D."/>
            <person name="O'Quin K.E."/>
            <person name="Retaux S."/>
            <person name="Rohner N."/>
            <person name="Searle S.M."/>
            <person name="Stahl B.A."/>
            <person name="Tabin C."/>
            <person name="Volff J.N."/>
            <person name="Yoshizawa M."/>
            <person name="Warren W.C."/>
        </authorList>
    </citation>
    <scope>NUCLEOTIDE SEQUENCE [LARGE SCALE GENOMIC DNA]</scope>
    <source>
        <strain evidence="3">female</strain>
    </source>
</reference>
<name>A0A3B1IQG7_ASTMX</name>
<organism evidence="2 3">
    <name type="scientific">Astyanax mexicanus</name>
    <name type="common">Blind cave fish</name>
    <name type="synonym">Astyanax fasciatus mexicanus</name>
    <dbReference type="NCBI Taxonomy" id="7994"/>
    <lineage>
        <taxon>Eukaryota</taxon>
        <taxon>Metazoa</taxon>
        <taxon>Chordata</taxon>
        <taxon>Craniata</taxon>
        <taxon>Vertebrata</taxon>
        <taxon>Euteleostomi</taxon>
        <taxon>Actinopterygii</taxon>
        <taxon>Neopterygii</taxon>
        <taxon>Teleostei</taxon>
        <taxon>Ostariophysi</taxon>
        <taxon>Characiformes</taxon>
        <taxon>Characoidei</taxon>
        <taxon>Acestrorhamphidae</taxon>
        <taxon>Acestrorhamphinae</taxon>
        <taxon>Astyanax</taxon>
    </lineage>
</organism>
<reference evidence="2" key="4">
    <citation type="submission" date="2025-09" db="UniProtKB">
        <authorList>
            <consortium name="Ensembl"/>
        </authorList>
    </citation>
    <scope>IDENTIFICATION</scope>
</reference>
<evidence type="ECO:0000313" key="3">
    <source>
        <dbReference type="Proteomes" id="UP000018467"/>
    </source>
</evidence>
<feature type="compositionally biased region" description="Basic and acidic residues" evidence="1">
    <location>
        <begin position="10"/>
        <end position="20"/>
    </location>
</feature>
<feature type="region of interest" description="Disordered" evidence="1">
    <location>
        <begin position="1"/>
        <end position="20"/>
    </location>
</feature>
<dbReference type="Bgee" id="ENSAMXG00000030011">
    <property type="expression patterns" value="Expressed in zone of skin and 6 other cell types or tissues"/>
</dbReference>
<dbReference type="Ensembl" id="ENSAMXT00000050424.1">
    <property type="protein sequence ID" value="ENSAMXP00000031459.1"/>
    <property type="gene ID" value="ENSAMXG00000030011.1"/>
</dbReference>
<reference evidence="2" key="3">
    <citation type="submission" date="2025-08" db="UniProtKB">
        <authorList>
            <consortium name="Ensembl"/>
        </authorList>
    </citation>
    <scope>IDENTIFICATION</scope>
</reference>
<keyword evidence="3" id="KW-1185">Reference proteome</keyword>
<dbReference type="Proteomes" id="UP000018467">
    <property type="component" value="Unassembled WGS sequence"/>
</dbReference>
<evidence type="ECO:0000256" key="1">
    <source>
        <dbReference type="SAM" id="MobiDB-lite"/>
    </source>
</evidence>
<dbReference type="InParanoid" id="A0A3B1IQG7"/>
<protein>
    <submittedName>
        <fullName evidence="2">Uncharacterized protein</fullName>
    </submittedName>
</protein>
<accession>A0A3B1IQG7</accession>
<sequence length="81" mass="9592">RWEAVSGRAVEGRRSAPSQSEERYFTFFLQKRLTCHSFILETTTRHFKMKEKTTEGFKKRFYALTCNHFIGLTQSGCVFFK</sequence>
<proteinExistence type="predicted"/>